<comment type="similarity">
    <text evidence="4">Belongs to the HPS/KGPDC family. KGPDC subfamily.</text>
</comment>
<keyword evidence="9" id="KW-1185">Reference proteome</keyword>
<evidence type="ECO:0000256" key="4">
    <source>
        <dbReference type="ARBA" id="ARBA00061676"/>
    </source>
</evidence>
<dbReference type="SUPFAM" id="SSF51366">
    <property type="entry name" value="Ribulose-phoshate binding barrel"/>
    <property type="match status" value="1"/>
</dbReference>
<evidence type="ECO:0000259" key="7">
    <source>
        <dbReference type="SMART" id="SM00934"/>
    </source>
</evidence>
<dbReference type="EMBL" id="FOHV01000007">
    <property type="protein sequence ID" value="SET02819.1"/>
    <property type="molecule type" value="Genomic_DNA"/>
</dbReference>
<dbReference type="RefSeq" id="WP_093318550.1">
    <property type="nucleotide sequence ID" value="NZ_FOHV01000007.1"/>
</dbReference>
<dbReference type="NCBIfam" id="NF009832">
    <property type="entry name" value="PRK13306.1"/>
    <property type="match status" value="1"/>
</dbReference>
<dbReference type="GO" id="GO:0004590">
    <property type="term" value="F:orotidine-5'-phosphate decarboxylase activity"/>
    <property type="evidence" value="ECO:0007669"/>
    <property type="project" value="InterPro"/>
</dbReference>
<keyword evidence="1" id="KW-0456">Lyase</keyword>
<evidence type="ECO:0000256" key="2">
    <source>
        <dbReference type="ARBA" id="ARBA00023277"/>
    </source>
</evidence>
<dbReference type="InterPro" id="IPR041710">
    <property type="entry name" value="HPS/KGPDC"/>
</dbReference>
<evidence type="ECO:0000313" key="9">
    <source>
        <dbReference type="Proteomes" id="UP000242642"/>
    </source>
</evidence>
<dbReference type="InterPro" id="IPR001754">
    <property type="entry name" value="OMPdeCOase_dom"/>
</dbReference>
<dbReference type="AlphaFoldDB" id="A0A1I0B7G6"/>
<evidence type="ECO:0000313" key="8">
    <source>
        <dbReference type="EMBL" id="SET02819.1"/>
    </source>
</evidence>
<evidence type="ECO:0000256" key="6">
    <source>
        <dbReference type="ARBA" id="ARBA00080293"/>
    </source>
</evidence>
<dbReference type="Proteomes" id="UP000242642">
    <property type="component" value="Unassembled WGS sequence"/>
</dbReference>
<gene>
    <name evidence="8" type="ORF">SAMN02583745_01174</name>
</gene>
<dbReference type="Pfam" id="PF00215">
    <property type="entry name" value="OMPdecase"/>
    <property type="match status" value="1"/>
</dbReference>
<dbReference type="InterPro" id="IPR013785">
    <property type="entry name" value="Aldolase_TIM"/>
</dbReference>
<dbReference type="PANTHER" id="PTHR35039">
    <property type="entry name" value="3-KETO-L-GULONATE-6-PHOSPHATE DECARBOXYLASE SGBH-RELATED"/>
    <property type="match status" value="1"/>
</dbReference>
<dbReference type="PANTHER" id="PTHR35039:SF3">
    <property type="entry name" value="3-KETO-L-GULONATE-6-PHOSPHATE DECARBOXYLASE SGBH-RELATED"/>
    <property type="match status" value="1"/>
</dbReference>
<evidence type="ECO:0000256" key="5">
    <source>
        <dbReference type="ARBA" id="ARBA00066421"/>
    </source>
</evidence>
<dbReference type="GO" id="GO:0033982">
    <property type="term" value="F:3-dehydro-L-gulonate-6-phosphate decarboxylase activity"/>
    <property type="evidence" value="ECO:0007669"/>
    <property type="project" value="UniProtKB-EC"/>
</dbReference>
<evidence type="ECO:0000256" key="3">
    <source>
        <dbReference type="ARBA" id="ARBA00050573"/>
    </source>
</evidence>
<comment type="catalytic activity">
    <reaction evidence="3">
        <text>3-dehydro-L-gulonate 6-phosphate + H(+) = L-xylulose 5-phosphate + CO2</text>
        <dbReference type="Rhea" id="RHEA:14353"/>
        <dbReference type="ChEBI" id="CHEBI:15378"/>
        <dbReference type="ChEBI" id="CHEBI:16526"/>
        <dbReference type="ChEBI" id="CHEBI:57829"/>
        <dbReference type="ChEBI" id="CHEBI:58774"/>
        <dbReference type="EC" id="4.1.1.85"/>
    </reaction>
    <physiologicalReaction direction="left-to-right" evidence="3">
        <dbReference type="Rhea" id="RHEA:14354"/>
    </physiologicalReaction>
</comment>
<name>A0A1I0B7G6_9GAMM</name>
<dbReference type="GO" id="GO:0006207">
    <property type="term" value="P:'de novo' pyrimidine nucleobase biosynthetic process"/>
    <property type="evidence" value="ECO:0007669"/>
    <property type="project" value="InterPro"/>
</dbReference>
<reference evidence="9" key="1">
    <citation type="submission" date="2016-10" db="EMBL/GenBank/DDBJ databases">
        <authorList>
            <person name="Varghese N."/>
            <person name="Submissions S."/>
        </authorList>
    </citation>
    <scope>NUCLEOTIDE SEQUENCE [LARGE SCALE GENOMIC DNA]</scope>
    <source>
        <strain evidence="9">DSM 18579</strain>
    </source>
</reference>
<organism evidence="8 9">
    <name type="scientific">Thorsellia anophelis DSM 18579</name>
    <dbReference type="NCBI Taxonomy" id="1123402"/>
    <lineage>
        <taxon>Bacteria</taxon>
        <taxon>Pseudomonadati</taxon>
        <taxon>Pseudomonadota</taxon>
        <taxon>Gammaproteobacteria</taxon>
        <taxon>Enterobacterales</taxon>
        <taxon>Thorselliaceae</taxon>
        <taxon>Thorsellia</taxon>
    </lineage>
</organism>
<dbReference type="OrthoDB" id="43475at2"/>
<proteinExistence type="inferred from homology"/>
<protein>
    <recommendedName>
        <fullName evidence="6">3-dehydro-L-gulonate-6-phosphate decarboxylase</fullName>
        <ecNumber evidence="5">4.1.1.85</ecNumber>
    </recommendedName>
    <alternativeName>
        <fullName evidence="6">3-dehydro-L-gulonate-6-phosphate decarboxylase</fullName>
    </alternativeName>
</protein>
<accession>A0A1I0B7G6</accession>
<dbReference type="InterPro" id="IPR011060">
    <property type="entry name" value="RibuloseP-bd_barrel"/>
</dbReference>
<dbReference type="FunFam" id="3.20.20.70:FF:000022">
    <property type="entry name" value="3-keto-L-gulonate-6-phosphate decarboxylase UlaD"/>
    <property type="match status" value="1"/>
</dbReference>
<dbReference type="SMART" id="SM00934">
    <property type="entry name" value="OMPdecase"/>
    <property type="match status" value="1"/>
</dbReference>
<dbReference type="STRING" id="1123402.SAMN02583745_01174"/>
<sequence length="216" mass="23641">MSNQPKLQVALDMHDLEEALSKAQAIADYVDIIEIGTILAFSEGIAAVKAISAQFTDKIIVCDMKITDASAILTKMAFEAGANWVTVSAAAHIETIRTAKSIADKYQGQIQIELYGHWTEDDVKAWVHAGIEHAILHLPRDAELAGVSWNESHLSVIDMLVKHGLKVSVTGGIKYDTIDKFNGLKVEAFIVGRAFTEDNGLQNAQAFLNKIKHAWT</sequence>
<keyword evidence="2" id="KW-0119">Carbohydrate metabolism</keyword>
<dbReference type="EC" id="4.1.1.85" evidence="5"/>
<evidence type="ECO:0000256" key="1">
    <source>
        <dbReference type="ARBA" id="ARBA00023239"/>
    </source>
</evidence>
<dbReference type="CDD" id="cd04726">
    <property type="entry name" value="KGPDC_HPS"/>
    <property type="match status" value="1"/>
</dbReference>
<dbReference type="Gene3D" id="3.20.20.70">
    <property type="entry name" value="Aldolase class I"/>
    <property type="match status" value="1"/>
</dbReference>
<feature type="domain" description="Orotidine 5'-phosphate decarboxylase" evidence="7">
    <location>
        <begin position="6"/>
        <end position="207"/>
    </location>
</feature>
<dbReference type="GO" id="GO:0019854">
    <property type="term" value="P:L-ascorbic acid catabolic process"/>
    <property type="evidence" value="ECO:0007669"/>
    <property type="project" value="TreeGrafter"/>
</dbReference>